<keyword evidence="3" id="KW-1185">Reference proteome</keyword>
<reference evidence="2 3" key="1">
    <citation type="submission" date="2022-04" db="EMBL/GenBank/DDBJ databases">
        <title>Chromosome-level reference genomes for two strains of Caenorhabditis briggsae: an improved platform for comparative genomics.</title>
        <authorList>
            <person name="Stevens L."/>
            <person name="Andersen E."/>
        </authorList>
    </citation>
    <scope>NUCLEOTIDE SEQUENCE [LARGE SCALE GENOMIC DNA]</scope>
    <source>
        <strain evidence="2">VX34</strain>
        <tissue evidence="2">Whole-organism</tissue>
    </source>
</reference>
<name>A0AAE9JHC5_CAEBR</name>
<feature type="signal peptide" evidence="1">
    <location>
        <begin position="1"/>
        <end position="20"/>
    </location>
</feature>
<feature type="chain" id="PRO_5042142948" evidence="1">
    <location>
        <begin position="21"/>
        <end position="91"/>
    </location>
</feature>
<accession>A0AAE9JHC5</accession>
<sequence length="91" mass="9916">MLVSPKSFLLLLALTGFADALGGVVGRRQMGKLVCNGAAAADVKVKLYEDGTKTTDCPKMGSQRTISNAKLKFHLFTRIQCEVYNMLKMFG</sequence>
<proteinExistence type="predicted"/>
<protein>
    <submittedName>
        <fullName evidence="2">Uncharacterized protein</fullName>
    </submittedName>
</protein>
<gene>
    <name evidence="2" type="ORF">L5515_012626</name>
</gene>
<evidence type="ECO:0000256" key="1">
    <source>
        <dbReference type="SAM" id="SignalP"/>
    </source>
</evidence>
<evidence type="ECO:0000313" key="3">
    <source>
        <dbReference type="Proteomes" id="UP000829354"/>
    </source>
</evidence>
<organism evidence="2 3">
    <name type="scientific">Caenorhabditis briggsae</name>
    <dbReference type="NCBI Taxonomy" id="6238"/>
    <lineage>
        <taxon>Eukaryota</taxon>
        <taxon>Metazoa</taxon>
        <taxon>Ecdysozoa</taxon>
        <taxon>Nematoda</taxon>
        <taxon>Chromadorea</taxon>
        <taxon>Rhabditida</taxon>
        <taxon>Rhabditina</taxon>
        <taxon>Rhabditomorpha</taxon>
        <taxon>Rhabditoidea</taxon>
        <taxon>Rhabditidae</taxon>
        <taxon>Peloderinae</taxon>
        <taxon>Caenorhabditis</taxon>
    </lineage>
</organism>
<keyword evidence="1" id="KW-0732">Signal</keyword>
<evidence type="ECO:0000313" key="2">
    <source>
        <dbReference type="EMBL" id="UMM30955.1"/>
    </source>
</evidence>
<dbReference type="EMBL" id="CP092623">
    <property type="protein sequence ID" value="UMM30955.1"/>
    <property type="molecule type" value="Genomic_DNA"/>
</dbReference>
<dbReference type="Proteomes" id="UP000829354">
    <property type="component" value="Chromosome IV"/>
</dbReference>
<dbReference type="AlphaFoldDB" id="A0AAE9JHC5"/>